<gene>
    <name evidence="2" type="ORF">QUC21_09615</name>
</gene>
<dbReference type="InterPro" id="IPR028992">
    <property type="entry name" value="Hedgehog/Intein_dom"/>
</dbReference>
<evidence type="ECO:0000259" key="1">
    <source>
        <dbReference type="Pfam" id="PF13403"/>
    </source>
</evidence>
<proteinExistence type="predicted"/>
<dbReference type="CDD" id="cd00081">
    <property type="entry name" value="Hint"/>
    <property type="match status" value="1"/>
</dbReference>
<keyword evidence="3" id="KW-1185">Reference proteome</keyword>
<evidence type="ECO:0000313" key="3">
    <source>
        <dbReference type="Proteomes" id="UP001175604"/>
    </source>
</evidence>
<comment type="caution">
    <text evidence="2">The sequence shown here is derived from an EMBL/GenBank/DDBJ whole genome shotgun (WGS) entry which is preliminary data.</text>
</comment>
<dbReference type="Pfam" id="PF13403">
    <property type="entry name" value="Hint_2"/>
    <property type="match status" value="1"/>
</dbReference>
<dbReference type="InterPro" id="IPR036844">
    <property type="entry name" value="Hint_dom_sf"/>
</dbReference>
<organism evidence="2 3">
    <name type="scientific">Bordetella petrii</name>
    <dbReference type="NCBI Taxonomy" id="94624"/>
    <lineage>
        <taxon>Bacteria</taxon>
        <taxon>Pseudomonadati</taxon>
        <taxon>Pseudomonadota</taxon>
        <taxon>Betaproteobacteria</taxon>
        <taxon>Burkholderiales</taxon>
        <taxon>Alcaligenaceae</taxon>
        <taxon>Bordetella</taxon>
    </lineage>
</organism>
<dbReference type="EMBL" id="JAUDJE010000006">
    <property type="protein sequence ID" value="MDM9559287.1"/>
    <property type="molecule type" value="Genomic_DNA"/>
</dbReference>
<name>A0ABT7W279_9BORD</name>
<dbReference type="SUPFAM" id="SSF51294">
    <property type="entry name" value="Hedgehog/intein (Hint) domain"/>
    <property type="match status" value="1"/>
</dbReference>
<dbReference type="Gene3D" id="2.170.16.10">
    <property type="entry name" value="Hedgehog/Intein (Hint) domain"/>
    <property type="match status" value="1"/>
</dbReference>
<dbReference type="Proteomes" id="UP001175604">
    <property type="component" value="Unassembled WGS sequence"/>
</dbReference>
<feature type="domain" description="Hedgehog/Intein (Hint)" evidence="1">
    <location>
        <begin position="190"/>
        <end position="326"/>
    </location>
</feature>
<sequence length="387" mass="41231">MATYTYPGGPDPLILPGAEEDTIQGDGTLANSSVTVSLTGGSQTLYVHDAHVILNQTGGNDTLELNNSALTVSGNAAPQTVAFGEGANSLRLSEANYTNYGVNGMQITGMEQGDGIIAPDGYFISDFAYSGTTLTVSLTPIGDPPGGSTTHSIPISPVAGADGAALPAGSLQLNEDGTILSDGVYAGPAVCFLRGTLISTDRGEVVVQSLKVGDKVLCLNGVREVRWIGYRHDLVRSIPKDRRDESFPIVIRRNAIDDNVPYRDLRVSPWHHLYIGGVLIRAKDLVNGISIAVDRSMTTLSYYHVELDQFDMILAHGMHSESWADGGNRDFFHNVDVTSLMPADRKRRLAPRPGFERAAPEVVEQVRARLAERAAAIGGEAENSAAA</sequence>
<dbReference type="RefSeq" id="WP_289785482.1">
    <property type="nucleotide sequence ID" value="NZ_JAUDJE010000006.1"/>
</dbReference>
<protein>
    <submittedName>
        <fullName evidence="2">Hint domain-containing protein</fullName>
    </submittedName>
</protein>
<accession>A0ABT7W279</accession>
<reference evidence="2" key="1">
    <citation type="submission" date="2023-06" db="EMBL/GenBank/DDBJ databases">
        <title>full genome analysis of Phenantherene degrader P3.</title>
        <authorList>
            <person name="Akbar A."/>
            <person name="Rahmeh R."/>
            <person name="Kishk M."/>
        </authorList>
    </citation>
    <scope>NUCLEOTIDE SEQUENCE</scope>
    <source>
        <strain evidence="2">P3</strain>
    </source>
</reference>
<evidence type="ECO:0000313" key="2">
    <source>
        <dbReference type="EMBL" id="MDM9559287.1"/>
    </source>
</evidence>